<name>A0A1L7RBM1_9ACTO</name>
<organism evidence="1">
    <name type="scientific">Actinomyces succiniciruminis</name>
    <dbReference type="NCBI Taxonomy" id="1522002"/>
    <lineage>
        <taxon>Bacteria</taxon>
        <taxon>Bacillati</taxon>
        <taxon>Actinomycetota</taxon>
        <taxon>Actinomycetes</taxon>
        <taxon>Actinomycetales</taxon>
        <taxon>Actinomycetaceae</taxon>
        <taxon>Actinomyces</taxon>
    </lineage>
</organism>
<sequence length="177" mass="18343">MLELAWLPDERLRRRRTEETMRHGACLRCPPPPGPPATGADGVATDGEAEVLVSGGPAVTSWGRKRVAPGGRVAAGPGSHTVLAGGTAAVTDGGLLVARAGRAVVDAGARVLVADDARDVELWLLPWARIQAGNAFRTVTAGLEVVDATGVGRPTDRPLPADLTELLEVSRDLGPRP</sequence>
<accession>A0A1L7RBM1</accession>
<reference evidence="1" key="1">
    <citation type="submission" date="2014-07" db="EMBL/GenBank/DDBJ databases">
        <authorList>
            <person name="Zhang J.E."/>
            <person name="Yang H."/>
            <person name="Guo J."/>
            <person name="Deng Z."/>
            <person name="Luo H."/>
            <person name="Luo M."/>
            <person name="Zhao B."/>
        </authorList>
    </citation>
    <scope>NUCLEOTIDE SEQUENCE</scope>
    <source>
        <strain evidence="1">AM4</strain>
    </source>
</reference>
<dbReference type="EMBL" id="LK995499">
    <property type="protein sequence ID" value="CED91281.1"/>
    <property type="molecule type" value="Genomic_DNA"/>
</dbReference>
<proteinExistence type="predicted"/>
<evidence type="ECO:0000313" key="1">
    <source>
        <dbReference type="EMBL" id="CED91281.1"/>
    </source>
</evidence>
<gene>
    <name evidence="1" type="ORF">AAM4_1449</name>
</gene>
<dbReference type="AlphaFoldDB" id="A0A1L7RBM1"/>
<protein>
    <submittedName>
        <fullName evidence="1">Uncharacterized protein</fullName>
    </submittedName>
</protein>